<evidence type="ECO:0000313" key="4">
    <source>
        <dbReference type="Proteomes" id="UP000076632"/>
    </source>
</evidence>
<comment type="similarity">
    <text evidence="1 2">Belongs to the short-chain dehydrogenases/reductases (SDR) family.</text>
</comment>
<dbReference type="Proteomes" id="UP000076632">
    <property type="component" value="Unassembled WGS sequence"/>
</dbReference>
<dbReference type="SUPFAM" id="SSF51735">
    <property type="entry name" value="NAD(P)-binding Rossmann-fold domains"/>
    <property type="match status" value="1"/>
</dbReference>
<dbReference type="OMA" id="QYAQSFA"/>
<dbReference type="RefSeq" id="XP_018185729.1">
    <property type="nucleotide sequence ID" value="XM_018333181.1"/>
</dbReference>
<evidence type="ECO:0000313" key="3">
    <source>
        <dbReference type="EMBL" id="KZF20174.1"/>
    </source>
</evidence>
<proteinExistence type="inferred from homology"/>
<keyword evidence="4" id="KW-1185">Reference proteome</keyword>
<reference evidence="3 4" key="1">
    <citation type="journal article" date="2016" name="Fungal Biol.">
        <title>The genome of Xylona heveae provides a window into fungal endophytism.</title>
        <authorList>
            <person name="Gazis R."/>
            <person name="Kuo A."/>
            <person name="Riley R."/>
            <person name="LaButti K."/>
            <person name="Lipzen A."/>
            <person name="Lin J."/>
            <person name="Amirebrahimi M."/>
            <person name="Hesse C.N."/>
            <person name="Spatafora J.W."/>
            <person name="Henrissat B."/>
            <person name="Hainaut M."/>
            <person name="Grigoriev I.V."/>
            <person name="Hibbett D.S."/>
        </authorList>
    </citation>
    <scope>NUCLEOTIDE SEQUENCE [LARGE SCALE GENOMIC DNA]</scope>
    <source>
        <strain evidence="3 4">TC161</strain>
    </source>
</reference>
<dbReference type="InParanoid" id="A0A165AAI9"/>
<organism evidence="3 4">
    <name type="scientific">Xylona heveae (strain CBS 132557 / TC161)</name>
    <dbReference type="NCBI Taxonomy" id="1328760"/>
    <lineage>
        <taxon>Eukaryota</taxon>
        <taxon>Fungi</taxon>
        <taxon>Dikarya</taxon>
        <taxon>Ascomycota</taxon>
        <taxon>Pezizomycotina</taxon>
        <taxon>Xylonomycetes</taxon>
        <taxon>Xylonales</taxon>
        <taxon>Xylonaceae</taxon>
        <taxon>Xylona</taxon>
    </lineage>
</organism>
<dbReference type="OrthoDB" id="7289984at2759"/>
<dbReference type="Pfam" id="PF00106">
    <property type="entry name" value="adh_short"/>
    <property type="match status" value="1"/>
</dbReference>
<dbReference type="EMBL" id="KV407463">
    <property type="protein sequence ID" value="KZF20174.1"/>
    <property type="molecule type" value="Genomic_DNA"/>
</dbReference>
<sequence>MASYLVTGATRGLGLEMVTSLASLPASQVSLVIASGRSKSPAVQKLVESSGGRVVFVTLDVTSESSAKDAAKEVEKVLGGKGLDVLINNAGIMNYSPNGINTMDDLESSFKVNVASAHIATSALLPVLEKGNLKKVVNVSTSLGSIAMSKNYALFPVPAYKVSKAALNMLTVQYAQAYAEKGFTFVTLSPGWCQTDLGSSAADLPSDVGAKAVLDIVYSATPDKNGKFFNIRVPGWEKKEGLNQYDGAELPW</sequence>
<name>A0A165AAI9_XYLHT</name>
<dbReference type="GO" id="GO:0016491">
    <property type="term" value="F:oxidoreductase activity"/>
    <property type="evidence" value="ECO:0007669"/>
    <property type="project" value="TreeGrafter"/>
</dbReference>
<dbReference type="PRINTS" id="PR00080">
    <property type="entry name" value="SDRFAMILY"/>
</dbReference>
<dbReference type="InterPro" id="IPR002347">
    <property type="entry name" value="SDR_fam"/>
</dbReference>
<dbReference type="InterPro" id="IPR036291">
    <property type="entry name" value="NAD(P)-bd_dom_sf"/>
</dbReference>
<dbReference type="PANTHER" id="PTHR43544">
    <property type="entry name" value="SHORT-CHAIN DEHYDROGENASE/REDUCTASE"/>
    <property type="match status" value="1"/>
</dbReference>
<evidence type="ECO:0000256" key="2">
    <source>
        <dbReference type="RuleBase" id="RU000363"/>
    </source>
</evidence>
<dbReference type="InterPro" id="IPR051468">
    <property type="entry name" value="Fungal_SecMetab_SDRs"/>
</dbReference>
<protein>
    <submittedName>
        <fullName evidence="3">Short-chain dehydrogenase-like protein</fullName>
    </submittedName>
</protein>
<accession>A0A165AAI9</accession>
<dbReference type="PRINTS" id="PR00081">
    <property type="entry name" value="GDHRDH"/>
</dbReference>
<dbReference type="PANTHER" id="PTHR43544:SF36">
    <property type="entry name" value="CHAIN OXIDOREDUCTASE (CSGA), PUTATIVE (AFU_ORTHOLOGUE AFUA_4G00910)-RELATED"/>
    <property type="match status" value="1"/>
</dbReference>
<dbReference type="GeneID" id="28898318"/>
<dbReference type="Gene3D" id="3.40.50.720">
    <property type="entry name" value="NAD(P)-binding Rossmann-like Domain"/>
    <property type="match status" value="1"/>
</dbReference>
<evidence type="ECO:0000256" key="1">
    <source>
        <dbReference type="ARBA" id="ARBA00006484"/>
    </source>
</evidence>
<gene>
    <name evidence="3" type="ORF">L228DRAFT_249849</name>
</gene>
<dbReference type="GO" id="GO:0005737">
    <property type="term" value="C:cytoplasm"/>
    <property type="evidence" value="ECO:0007669"/>
    <property type="project" value="TreeGrafter"/>
</dbReference>
<dbReference type="CDD" id="cd05325">
    <property type="entry name" value="carb_red_sniffer_like_SDR_c"/>
    <property type="match status" value="1"/>
</dbReference>
<dbReference type="AlphaFoldDB" id="A0A165AAI9"/>